<reference evidence="1 2" key="1">
    <citation type="submission" date="2015-03" db="EMBL/GenBank/DDBJ databases">
        <title>Genomics and transcriptomics of the oil-accumulating basidiomycete yeast T. oleaginosus allow insights into substrate utilization and the diverse evolutionary trajectories of mating systems in fungi.</title>
        <authorList>
            <consortium name="DOE Joint Genome Institute"/>
            <person name="Kourist R."/>
            <person name="Kracht O."/>
            <person name="Bracharz F."/>
            <person name="Lipzen A."/>
            <person name="Nolan M."/>
            <person name="Ohm R."/>
            <person name="Grigoriev I."/>
            <person name="Sun S."/>
            <person name="Heitman J."/>
            <person name="Bruck T."/>
            <person name="Nowrousian M."/>
        </authorList>
    </citation>
    <scope>NUCLEOTIDE SEQUENCE [LARGE SCALE GENOMIC DNA]</scope>
    <source>
        <strain evidence="1 2">IBC0246</strain>
    </source>
</reference>
<keyword evidence="2" id="KW-1185">Reference proteome</keyword>
<dbReference type="Proteomes" id="UP000053611">
    <property type="component" value="Unassembled WGS sequence"/>
</dbReference>
<accession>A0A0J0XP73</accession>
<evidence type="ECO:0000313" key="2">
    <source>
        <dbReference type="Proteomes" id="UP000053611"/>
    </source>
</evidence>
<sequence>MAAAECRTGAKTIEFVGETDTAPVLRAFLALVSNGQVDLNPSLAGVRDLALFLHKWDCPAHIAHLLRAVQIGVLRGSVRGLAAFLLAGAVDDADTATVALAAPPQRWGDDGRVGGVLGRDCLDPRGWPPAVQREWHDFGSPTFGRALICAFEDTGGDRPRLASKFAEYLAANRALDECWGDRGGV</sequence>
<protein>
    <submittedName>
        <fullName evidence="1">Uncharacterized protein</fullName>
    </submittedName>
</protein>
<organism evidence="1 2">
    <name type="scientific">Cutaneotrichosporon oleaginosum</name>
    <dbReference type="NCBI Taxonomy" id="879819"/>
    <lineage>
        <taxon>Eukaryota</taxon>
        <taxon>Fungi</taxon>
        <taxon>Dikarya</taxon>
        <taxon>Basidiomycota</taxon>
        <taxon>Agaricomycotina</taxon>
        <taxon>Tremellomycetes</taxon>
        <taxon>Trichosporonales</taxon>
        <taxon>Trichosporonaceae</taxon>
        <taxon>Cutaneotrichosporon</taxon>
    </lineage>
</organism>
<name>A0A0J0XP73_9TREE</name>
<dbReference type="EMBL" id="KQ087200">
    <property type="protein sequence ID" value="KLT42905.1"/>
    <property type="molecule type" value="Genomic_DNA"/>
</dbReference>
<proteinExistence type="predicted"/>
<dbReference type="AlphaFoldDB" id="A0A0J0XP73"/>
<gene>
    <name evidence="1" type="ORF">CC85DRAFT_71847</name>
</gene>
<dbReference type="OrthoDB" id="2574774at2759"/>
<evidence type="ECO:0000313" key="1">
    <source>
        <dbReference type="EMBL" id="KLT42905.1"/>
    </source>
</evidence>